<accession>A0ABM3V9Z9</accession>
<evidence type="ECO:0000313" key="2">
    <source>
        <dbReference type="RefSeq" id="XP_058982614.1"/>
    </source>
</evidence>
<sequence length="128" mass="14741">MPLTKGFLNPIEKRVVAIVEWEYMMGNVECPDSLEIEVENNLNALINEDTSQHDINTYKVEVLEDEIDALQNHTSLKHSTQEIDKSSYNKHLKKDSNNKEEFLKIAKTQAEALLVMLSVAFLKYVNFL</sequence>
<dbReference type="GeneID" id="131804164"/>
<name>A0ABM3V9Z9_MUSDO</name>
<dbReference type="Proteomes" id="UP001652621">
    <property type="component" value="Unplaced"/>
</dbReference>
<proteinExistence type="predicted"/>
<dbReference type="RefSeq" id="XP_058982614.1">
    <property type="nucleotide sequence ID" value="XM_059126631.1"/>
</dbReference>
<evidence type="ECO:0000313" key="1">
    <source>
        <dbReference type="Proteomes" id="UP001652621"/>
    </source>
</evidence>
<keyword evidence="1" id="KW-1185">Reference proteome</keyword>
<organism evidence="1 2">
    <name type="scientific">Musca domestica</name>
    <name type="common">House fly</name>
    <dbReference type="NCBI Taxonomy" id="7370"/>
    <lineage>
        <taxon>Eukaryota</taxon>
        <taxon>Metazoa</taxon>
        <taxon>Ecdysozoa</taxon>
        <taxon>Arthropoda</taxon>
        <taxon>Hexapoda</taxon>
        <taxon>Insecta</taxon>
        <taxon>Pterygota</taxon>
        <taxon>Neoptera</taxon>
        <taxon>Endopterygota</taxon>
        <taxon>Diptera</taxon>
        <taxon>Brachycera</taxon>
        <taxon>Muscomorpha</taxon>
        <taxon>Muscoidea</taxon>
        <taxon>Muscidae</taxon>
        <taxon>Musca</taxon>
    </lineage>
</organism>
<protein>
    <submittedName>
        <fullName evidence="2">Uncharacterized protein LOC131804164</fullName>
    </submittedName>
</protein>
<reference evidence="2" key="1">
    <citation type="submission" date="2025-08" db="UniProtKB">
        <authorList>
            <consortium name="RefSeq"/>
        </authorList>
    </citation>
    <scope>IDENTIFICATION</scope>
    <source>
        <strain evidence="2">Aabys</strain>
        <tissue evidence="2">Whole body</tissue>
    </source>
</reference>
<gene>
    <name evidence="2" type="primary">LOC131804164</name>
</gene>